<comment type="caution">
    <text evidence="2">The sequence shown here is derived from an EMBL/GenBank/DDBJ whole genome shotgun (WGS) entry which is preliminary data.</text>
</comment>
<protein>
    <submittedName>
        <fullName evidence="2">Uncharacterized protein</fullName>
    </submittedName>
</protein>
<feature type="region of interest" description="Disordered" evidence="1">
    <location>
        <begin position="113"/>
        <end position="148"/>
    </location>
</feature>
<evidence type="ECO:0000256" key="1">
    <source>
        <dbReference type="SAM" id="MobiDB-lite"/>
    </source>
</evidence>
<evidence type="ECO:0000313" key="2">
    <source>
        <dbReference type="EMBL" id="KXZ51374.1"/>
    </source>
</evidence>
<dbReference type="OrthoDB" id="549628at2759"/>
<feature type="region of interest" description="Disordered" evidence="1">
    <location>
        <begin position="987"/>
        <end position="1013"/>
    </location>
</feature>
<sequence>MVMLALSFMRPDLEPSALSSWYLRVSPLIHVLATVFIFPQTLHVEAAFVLPYVMLPSLLLPRLASLHPDLGLQPLALILTNIASAALMLAMGAWRSAAAAAAADVYTLSAAPAAAPAAPPPRRRRKDAAAEPPPQLPPPQQRQLSSCPGLAASLSATSAAADAGGGAIHNRTTGADGGYAAAAADDGNAAGAADADASPASEPLPEPLLQSPTVAASAASLSASGRLPAVLPRTYLLARQLANGPVAGSAAAAAPAGQDPTQIRYARITRIHRTVVKIHGVEPEQVAAGWQERVERVVAASGLQLESVYLRRGCCELVVDAVVWPPSQHAAVPPPPPPPEMLAAAAAETDGPVSVGANEVAIDGGDCYGDFYGGAGNSMDIGELIRALQLPYDGDVELELSYDLDGGAARTDLLAWQEGPEVCGGSGSTAEADGSGGGGAARWPGASATSELCPWTGQAAASGGVTTSSSSSAASGGCGGGGSGGAYDAWAIIAVRPHVLCLAPPAPAVAAPHDGVSGGAAAAAARLWVDLWCPVGGCTMPFEGDGAGGGARNRPNIVVRSQGLCIPLSASLRTVPSQQAGGGGGCNGSGAEAEIAVGGGAATATSSEDGGAGSACAHAAQLREAEDRPLCGHASADSDADGPSCIGGAAIAATAAEAAQTCYFTADVCLHALPPLPGLLLVEVEAASAGGAAARRRRPHRRDPAASAVATAAAAVAAFRDTEAAAEGDGDSDDDDIAAAAAAAASTASSRAWAVAPVLAVDDPWVAGELGALLGAWRGTAGEMRDMMMDLGCFMHNYAAAVRPRQQASSTAAASSAVRLPPLLRLRLLDLGSHLLGWFLGGRGSGTEEHWPHTAAWLQAALADVASAGAGAAPPPPAVSYGSCWAAVEADVMAAGVAPPPPPAAASDGGGGGSGAVWTALDGLAAGGTSATAAAAATWEAAEAADAGAAPLSPLAAAVAAPSAATLAANAAATPAAAAAAVVMQSPPAGGRRDGCSDAPQPDSPLKRANQPNGGCELYDSYDALVTHVAAGQVHLM</sequence>
<organism evidence="2 3">
    <name type="scientific">Gonium pectorale</name>
    <name type="common">Green alga</name>
    <dbReference type="NCBI Taxonomy" id="33097"/>
    <lineage>
        <taxon>Eukaryota</taxon>
        <taxon>Viridiplantae</taxon>
        <taxon>Chlorophyta</taxon>
        <taxon>core chlorophytes</taxon>
        <taxon>Chlorophyceae</taxon>
        <taxon>CS clade</taxon>
        <taxon>Chlamydomonadales</taxon>
        <taxon>Volvocaceae</taxon>
        <taxon>Gonium</taxon>
    </lineage>
</organism>
<accession>A0A150GNJ3</accession>
<name>A0A150GNJ3_GONPE</name>
<evidence type="ECO:0000313" key="3">
    <source>
        <dbReference type="Proteomes" id="UP000075714"/>
    </source>
</evidence>
<reference evidence="3" key="1">
    <citation type="journal article" date="2016" name="Nat. Commun.">
        <title>The Gonium pectorale genome demonstrates co-option of cell cycle regulation during the evolution of multicellularity.</title>
        <authorList>
            <person name="Hanschen E.R."/>
            <person name="Marriage T.N."/>
            <person name="Ferris P.J."/>
            <person name="Hamaji T."/>
            <person name="Toyoda A."/>
            <person name="Fujiyama A."/>
            <person name="Neme R."/>
            <person name="Noguchi H."/>
            <person name="Minakuchi Y."/>
            <person name="Suzuki M."/>
            <person name="Kawai-Toyooka H."/>
            <person name="Smith D.R."/>
            <person name="Sparks H."/>
            <person name="Anderson J."/>
            <person name="Bakaric R."/>
            <person name="Luria V."/>
            <person name="Karger A."/>
            <person name="Kirschner M.W."/>
            <person name="Durand P.M."/>
            <person name="Michod R.E."/>
            <person name="Nozaki H."/>
            <person name="Olson B.J."/>
        </authorList>
    </citation>
    <scope>NUCLEOTIDE SEQUENCE [LARGE SCALE GENOMIC DNA]</scope>
    <source>
        <strain evidence="3">NIES-2863</strain>
    </source>
</reference>
<dbReference type="AlphaFoldDB" id="A0A150GNJ3"/>
<keyword evidence="3" id="KW-1185">Reference proteome</keyword>
<feature type="region of interest" description="Disordered" evidence="1">
    <location>
        <begin position="190"/>
        <end position="211"/>
    </location>
</feature>
<dbReference type="EMBL" id="LSYV01000014">
    <property type="protein sequence ID" value="KXZ51374.1"/>
    <property type="molecule type" value="Genomic_DNA"/>
</dbReference>
<gene>
    <name evidence="2" type="ORF">GPECTOR_13g863</name>
</gene>
<feature type="region of interest" description="Disordered" evidence="1">
    <location>
        <begin position="420"/>
        <end position="448"/>
    </location>
</feature>
<feature type="compositionally biased region" description="Pro residues" evidence="1">
    <location>
        <begin position="131"/>
        <end position="140"/>
    </location>
</feature>
<proteinExistence type="predicted"/>
<dbReference type="Proteomes" id="UP000075714">
    <property type="component" value="Unassembled WGS sequence"/>
</dbReference>